<keyword evidence="2" id="KW-1185">Reference proteome</keyword>
<proteinExistence type="predicted"/>
<protein>
    <submittedName>
        <fullName evidence="1">Uncharacterized protein</fullName>
    </submittedName>
</protein>
<dbReference type="Proteomes" id="UP001060215">
    <property type="component" value="Chromosome 7"/>
</dbReference>
<evidence type="ECO:0000313" key="2">
    <source>
        <dbReference type="Proteomes" id="UP001060215"/>
    </source>
</evidence>
<comment type="caution">
    <text evidence="1">The sequence shown here is derived from an EMBL/GenBank/DDBJ whole genome shotgun (WGS) entry which is preliminary data.</text>
</comment>
<accession>A0ACC0H3Q3</accession>
<gene>
    <name evidence="1" type="ORF">LOK49_LG07G00940</name>
</gene>
<reference evidence="1 2" key="1">
    <citation type="journal article" date="2022" name="Plant J.">
        <title>Chromosome-level genome of Camellia lanceoleosa provides a valuable resource for understanding genome evolution and self-incompatibility.</title>
        <authorList>
            <person name="Gong W."/>
            <person name="Xiao S."/>
            <person name="Wang L."/>
            <person name="Liao Z."/>
            <person name="Chang Y."/>
            <person name="Mo W."/>
            <person name="Hu G."/>
            <person name="Li W."/>
            <person name="Zhao G."/>
            <person name="Zhu H."/>
            <person name="Hu X."/>
            <person name="Ji K."/>
            <person name="Xiang X."/>
            <person name="Song Q."/>
            <person name="Yuan D."/>
            <person name="Jin S."/>
            <person name="Zhang L."/>
        </authorList>
    </citation>
    <scope>NUCLEOTIDE SEQUENCE [LARGE SCALE GENOMIC DNA]</scope>
    <source>
        <strain evidence="1">SQ_2022a</strain>
    </source>
</reference>
<sequence>MEDLDLNIVKVFGDSHDLDFGEARQRRSTFMEVVVGGADWGGGGGSRRWLEKKGSRDQFAAEEKGEVIP</sequence>
<name>A0ACC0H3Q3_9ERIC</name>
<dbReference type="EMBL" id="CM045764">
    <property type="protein sequence ID" value="KAI8007775.1"/>
    <property type="molecule type" value="Genomic_DNA"/>
</dbReference>
<evidence type="ECO:0000313" key="1">
    <source>
        <dbReference type="EMBL" id="KAI8007775.1"/>
    </source>
</evidence>
<organism evidence="1 2">
    <name type="scientific">Camellia lanceoleosa</name>
    <dbReference type="NCBI Taxonomy" id="1840588"/>
    <lineage>
        <taxon>Eukaryota</taxon>
        <taxon>Viridiplantae</taxon>
        <taxon>Streptophyta</taxon>
        <taxon>Embryophyta</taxon>
        <taxon>Tracheophyta</taxon>
        <taxon>Spermatophyta</taxon>
        <taxon>Magnoliopsida</taxon>
        <taxon>eudicotyledons</taxon>
        <taxon>Gunneridae</taxon>
        <taxon>Pentapetalae</taxon>
        <taxon>asterids</taxon>
        <taxon>Ericales</taxon>
        <taxon>Theaceae</taxon>
        <taxon>Camellia</taxon>
    </lineage>
</organism>